<dbReference type="GO" id="GO:0031470">
    <property type="term" value="C:carboxysome"/>
    <property type="evidence" value="ECO:0007669"/>
    <property type="project" value="UniProtKB-ARBA"/>
</dbReference>
<evidence type="ECO:0000313" key="4">
    <source>
        <dbReference type="Proteomes" id="UP000034681"/>
    </source>
</evidence>
<comment type="caution">
    <text evidence="3">The sequence shown here is derived from an EMBL/GenBank/DDBJ whole genome shotgun (WGS) entry which is preliminary data.</text>
</comment>
<dbReference type="GO" id="GO:0005829">
    <property type="term" value="C:cytosol"/>
    <property type="evidence" value="ECO:0007669"/>
    <property type="project" value="TreeGrafter"/>
</dbReference>
<dbReference type="Gene3D" id="2.160.10.10">
    <property type="entry name" value="Hexapeptide repeat proteins"/>
    <property type="match status" value="1"/>
</dbReference>
<evidence type="ECO:0000256" key="2">
    <source>
        <dbReference type="ARBA" id="ARBA00022679"/>
    </source>
</evidence>
<gene>
    <name evidence="3" type="ORF">PROH_15450</name>
</gene>
<dbReference type="PANTHER" id="PTHR23416">
    <property type="entry name" value="SIALIC ACID SYNTHASE-RELATED"/>
    <property type="match status" value="1"/>
</dbReference>
<dbReference type="InterPro" id="IPR051159">
    <property type="entry name" value="Hexapeptide_acetyltransf"/>
</dbReference>
<dbReference type="eggNOG" id="COG0110">
    <property type="taxonomic scope" value="Bacteria"/>
</dbReference>
<dbReference type="EMBL" id="AJTX02000006">
    <property type="protein sequence ID" value="KKI99383.1"/>
    <property type="molecule type" value="Genomic_DNA"/>
</dbReference>
<dbReference type="InterPro" id="IPR011004">
    <property type="entry name" value="Trimer_LpxA-like_sf"/>
</dbReference>
<protein>
    <submittedName>
        <fullName evidence="3">Acyl transferase</fullName>
    </submittedName>
</protein>
<dbReference type="NCBIfam" id="NF007797">
    <property type="entry name" value="PRK10502.1"/>
    <property type="match status" value="1"/>
</dbReference>
<dbReference type="PANTHER" id="PTHR23416:SF23">
    <property type="entry name" value="ACETYLTRANSFERASE C18B11.09C-RELATED"/>
    <property type="match status" value="1"/>
</dbReference>
<dbReference type="GO" id="GO:0008374">
    <property type="term" value="F:O-acyltransferase activity"/>
    <property type="evidence" value="ECO:0007669"/>
    <property type="project" value="TreeGrafter"/>
</dbReference>
<dbReference type="STRING" id="317619.GCA_000332315_02255"/>
<reference evidence="3" key="1">
    <citation type="submission" date="2012-04" db="EMBL/GenBank/DDBJ databases">
        <authorList>
            <person name="Borisov I.G."/>
            <person name="Ivanikova N.V."/>
            <person name="Pinevich A.V."/>
        </authorList>
    </citation>
    <scope>NUCLEOTIDE SEQUENCE</scope>
    <source>
        <strain evidence="3">CALU 1027</strain>
    </source>
</reference>
<proteinExistence type="inferred from homology"/>
<dbReference type="CDD" id="cd05825">
    <property type="entry name" value="LbH_wcaF_like"/>
    <property type="match status" value="1"/>
</dbReference>
<comment type="similarity">
    <text evidence="1">Belongs to the transferase hexapeptide repeat family.</text>
</comment>
<evidence type="ECO:0000256" key="1">
    <source>
        <dbReference type="ARBA" id="ARBA00007274"/>
    </source>
</evidence>
<keyword evidence="2 3" id="KW-0808">Transferase</keyword>
<sequence>MRRYDPGTCPRGRSRLTVLGWWFVQAIAFPLSHHSAHGFRCALLRLFGSTIGQGVHIRPTARFTYPWKVTIDDHAWVGDDVVFYSIDAIWIGQHSVISQQTYLCTASHDIQDPRFGLVTGAIAIGNGAWVASRCFVGPGVRIGANTVVGVNSTVLQDLPPGQVCFGTPCRVRSPRLPQP</sequence>
<keyword evidence="4" id="KW-1185">Reference proteome</keyword>
<evidence type="ECO:0000313" key="3">
    <source>
        <dbReference type="EMBL" id="KKI99383.1"/>
    </source>
</evidence>
<dbReference type="Proteomes" id="UP000034681">
    <property type="component" value="Unassembled WGS sequence"/>
</dbReference>
<accession>A0A0M2PXJ1</accession>
<dbReference type="SUPFAM" id="SSF51161">
    <property type="entry name" value="Trimeric LpxA-like enzymes"/>
    <property type="match status" value="1"/>
</dbReference>
<name>A0A0M2PXJ1_PROHO</name>
<dbReference type="AlphaFoldDB" id="A0A0M2PXJ1"/>
<dbReference type="GO" id="GO:0043886">
    <property type="term" value="F:structural constituent of carboxysome shell"/>
    <property type="evidence" value="ECO:0007669"/>
    <property type="project" value="UniProtKB-ARBA"/>
</dbReference>
<organism evidence="3 4">
    <name type="scientific">Prochlorothrix hollandica PCC 9006 = CALU 1027</name>
    <dbReference type="NCBI Taxonomy" id="317619"/>
    <lineage>
        <taxon>Bacteria</taxon>
        <taxon>Bacillati</taxon>
        <taxon>Cyanobacteriota</taxon>
        <taxon>Cyanophyceae</taxon>
        <taxon>Prochlorotrichales</taxon>
        <taxon>Prochlorotrichaceae</taxon>
        <taxon>Prochlorothrix</taxon>
    </lineage>
</organism>